<reference evidence="8 9" key="1">
    <citation type="submission" date="2009-11" db="EMBL/GenBank/DDBJ databases">
        <title>Annotation of Allomyces macrogynus ATCC 38327.</title>
        <authorList>
            <consortium name="The Broad Institute Genome Sequencing Platform"/>
            <person name="Russ C."/>
            <person name="Cuomo C."/>
            <person name="Burger G."/>
            <person name="Gray M.W."/>
            <person name="Holland P.W.H."/>
            <person name="King N."/>
            <person name="Lang F.B.F."/>
            <person name="Roger A.J."/>
            <person name="Ruiz-Trillo I."/>
            <person name="Young S.K."/>
            <person name="Zeng Q."/>
            <person name="Gargeya S."/>
            <person name="Fitzgerald M."/>
            <person name="Haas B."/>
            <person name="Abouelleil A."/>
            <person name="Alvarado L."/>
            <person name="Arachchi H.M."/>
            <person name="Berlin A."/>
            <person name="Chapman S.B."/>
            <person name="Gearin G."/>
            <person name="Goldberg J."/>
            <person name="Griggs A."/>
            <person name="Gujja S."/>
            <person name="Hansen M."/>
            <person name="Heiman D."/>
            <person name="Howarth C."/>
            <person name="Larimer J."/>
            <person name="Lui A."/>
            <person name="MacDonald P.J.P."/>
            <person name="McCowen C."/>
            <person name="Montmayeur A."/>
            <person name="Murphy C."/>
            <person name="Neiman D."/>
            <person name="Pearson M."/>
            <person name="Priest M."/>
            <person name="Roberts A."/>
            <person name="Saif S."/>
            <person name="Shea T."/>
            <person name="Sisk P."/>
            <person name="Stolte C."/>
            <person name="Sykes S."/>
            <person name="Wortman J."/>
            <person name="Nusbaum C."/>
            <person name="Birren B."/>
        </authorList>
    </citation>
    <scope>NUCLEOTIDE SEQUENCE [LARGE SCALE GENOMIC DNA]</scope>
    <source>
        <strain evidence="8 9">ATCC 38327</strain>
    </source>
</reference>
<keyword evidence="9" id="KW-1185">Reference proteome</keyword>
<dbReference type="OrthoDB" id="66620at2759"/>
<feature type="transmembrane region" description="Helical" evidence="6">
    <location>
        <begin position="50"/>
        <end position="70"/>
    </location>
</feature>
<dbReference type="EMBL" id="GG745384">
    <property type="protein sequence ID" value="KNE72882.1"/>
    <property type="molecule type" value="Genomic_DNA"/>
</dbReference>
<keyword evidence="4 6" id="KW-1133">Transmembrane helix</keyword>
<accession>A0A0L0TDR5</accession>
<sequence>MSTIAYFLIGFQASASHFIKFAGVMMLFSVVATLLCMGCAAVLRDVATATLVSAMTTLFTMLLGGVLLNANALPPAARWLPYLSVFRNATEALAVNEVDGIVVHDTFNGVEVNLAGITIVDSIFGFRRGSYLRDLLVLVGMNVVLLVGVGALIVFKMREVR</sequence>
<feature type="transmembrane region" description="Helical" evidence="6">
    <location>
        <begin position="25"/>
        <end position="43"/>
    </location>
</feature>
<evidence type="ECO:0000256" key="3">
    <source>
        <dbReference type="ARBA" id="ARBA00022692"/>
    </source>
</evidence>
<feature type="non-terminal residue" evidence="8">
    <location>
        <position position="1"/>
    </location>
</feature>
<dbReference type="GO" id="GO:0016020">
    <property type="term" value="C:membrane"/>
    <property type="evidence" value="ECO:0007669"/>
    <property type="project" value="UniProtKB-SubCell"/>
</dbReference>
<evidence type="ECO:0000259" key="7">
    <source>
        <dbReference type="Pfam" id="PF01061"/>
    </source>
</evidence>
<dbReference type="GO" id="GO:0140359">
    <property type="term" value="F:ABC-type transporter activity"/>
    <property type="evidence" value="ECO:0007669"/>
    <property type="project" value="InterPro"/>
</dbReference>
<keyword evidence="3 6" id="KW-0812">Transmembrane</keyword>
<keyword evidence="5 6" id="KW-0472">Membrane</keyword>
<dbReference type="PANTHER" id="PTHR19241">
    <property type="entry name" value="ATP-BINDING CASSETTE TRANSPORTER"/>
    <property type="match status" value="1"/>
</dbReference>
<evidence type="ECO:0000256" key="1">
    <source>
        <dbReference type="ARBA" id="ARBA00004141"/>
    </source>
</evidence>
<evidence type="ECO:0000256" key="4">
    <source>
        <dbReference type="ARBA" id="ARBA00022989"/>
    </source>
</evidence>
<reference evidence="9" key="2">
    <citation type="submission" date="2009-11" db="EMBL/GenBank/DDBJ databases">
        <title>The Genome Sequence of Allomyces macrogynus strain ATCC 38327.</title>
        <authorList>
            <consortium name="The Broad Institute Genome Sequencing Platform"/>
            <person name="Russ C."/>
            <person name="Cuomo C."/>
            <person name="Shea T."/>
            <person name="Young S.K."/>
            <person name="Zeng Q."/>
            <person name="Koehrsen M."/>
            <person name="Haas B."/>
            <person name="Borodovsky M."/>
            <person name="Guigo R."/>
            <person name="Alvarado L."/>
            <person name="Berlin A."/>
            <person name="Borenstein D."/>
            <person name="Chen Z."/>
            <person name="Engels R."/>
            <person name="Freedman E."/>
            <person name="Gellesch M."/>
            <person name="Goldberg J."/>
            <person name="Griggs A."/>
            <person name="Gujja S."/>
            <person name="Heiman D."/>
            <person name="Hepburn T."/>
            <person name="Howarth C."/>
            <person name="Jen D."/>
            <person name="Larson L."/>
            <person name="Lewis B."/>
            <person name="Mehta T."/>
            <person name="Park D."/>
            <person name="Pearson M."/>
            <person name="Roberts A."/>
            <person name="Saif S."/>
            <person name="Shenoy N."/>
            <person name="Sisk P."/>
            <person name="Stolte C."/>
            <person name="Sykes S."/>
            <person name="Walk T."/>
            <person name="White J."/>
            <person name="Yandava C."/>
            <person name="Burger G."/>
            <person name="Gray M.W."/>
            <person name="Holland P.W.H."/>
            <person name="King N."/>
            <person name="Lang F.B.F."/>
            <person name="Roger A.J."/>
            <person name="Ruiz-Trillo I."/>
            <person name="Lander E."/>
            <person name="Nusbaum C."/>
        </authorList>
    </citation>
    <scope>NUCLEOTIDE SEQUENCE [LARGE SCALE GENOMIC DNA]</scope>
    <source>
        <strain evidence="9">ATCC 38327</strain>
    </source>
</reference>
<dbReference type="Pfam" id="PF01061">
    <property type="entry name" value="ABC2_membrane"/>
    <property type="match status" value="1"/>
</dbReference>
<feature type="domain" description="ABC-2 type transporter transmembrane" evidence="7">
    <location>
        <begin position="2"/>
        <end position="97"/>
    </location>
</feature>
<dbReference type="OMA" id="YNEMALG"/>
<feature type="transmembrane region" description="Helical" evidence="6">
    <location>
        <begin position="135"/>
        <end position="155"/>
    </location>
</feature>
<proteinExistence type="predicted"/>
<dbReference type="STRING" id="578462.A0A0L0TDR5"/>
<keyword evidence="2" id="KW-0813">Transport</keyword>
<comment type="subcellular location">
    <subcellularLocation>
        <location evidence="1">Membrane</location>
        <topology evidence="1">Multi-pass membrane protein</topology>
    </subcellularLocation>
</comment>
<protein>
    <recommendedName>
        <fullName evidence="7">ABC-2 type transporter transmembrane domain-containing protein</fullName>
    </recommendedName>
</protein>
<organism evidence="8 9">
    <name type="scientific">Allomyces macrogynus (strain ATCC 38327)</name>
    <name type="common">Allomyces javanicus var. macrogynus</name>
    <dbReference type="NCBI Taxonomy" id="578462"/>
    <lineage>
        <taxon>Eukaryota</taxon>
        <taxon>Fungi</taxon>
        <taxon>Fungi incertae sedis</taxon>
        <taxon>Blastocladiomycota</taxon>
        <taxon>Blastocladiomycetes</taxon>
        <taxon>Blastocladiales</taxon>
        <taxon>Blastocladiaceae</taxon>
        <taxon>Allomyces</taxon>
    </lineage>
</organism>
<dbReference type="InterPro" id="IPR013525">
    <property type="entry name" value="ABC2_TM"/>
</dbReference>
<dbReference type="VEuPathDB" id="FungiDB:AMAG_20598"/>
<evidence type="ECO:0000313" key="8">
    <source>
        <dbReference type="EMBL" id="KNE72882.1"/>
    </source>
</evidence>
<dbReference type="AlphaFoldDB" id="A0A0L0TDR5"/>
<evidence type="ECO:0000256" key="6">
    <source>
        <dbReference type="SAM" id="Phobius"/>
    </source>
</evidence>
<name>A0A0L0TDR5_ALLM3</name>
<evidence type="ECO:0000256" key="5">
    <source>
        <dbReference type="ARBA" id="ARBA00023136"/>
    </source>
</evidence>
<evidence type="ECO:0000256" key="2">
    <source>
        <dbReference type="ARBA" id="ARBA00022448"/>
    </source>
</evidence>
<dbReference type="Proteomes" id="UP000054350">
    <property type="component" value="Unassembled WGS sequence"/>
</dbReference>
<evidence type="ECO:0000313" key="9">
    <source>
        <dbReference type="Proteomes" id="UP000054350"/>
    </source>
</evidence>
<gene>
    <name evidence="8" type="ORF">AMAG_20598</name>
</gene>